<dbReference type="Proteomes" id="UP000015100">
    <property type="component" value="Unassembled WGS sequence"/>
</dbReference>
<dbReference type="AlphaFoldDB" id="S8AEB4"/>
<accession>S8AEB4</accession>
<keyword evidence="2" id="KW-0812">Transmembrane</keyword>
<comment type="caution">
    <text evidence="4">The sequence shown here is derived from an EMBL/GenBank/DDBJ whole genome shotgun (WGS) entry which is preliminary data.</text>
</comment>
<keyword evidence="2" id="KW-1133">Transmembrane helix</keyword>
<evidence type="ECO:0000313" key="4">
    <source>
        <dbReference type="EMBL" id="EPS39456.1"/>
    </source>
</evidence>
<feature type="signal peptide" evidence="3">
    <location>
        <begin position="1"/>
        <end position="21"/>
    </location>
</feature>
<keyword evidence="3" id="KW-0732">Signal</keyword>
<reference evidence="5" key="2">
    <citation type="submission" date="2013-04" db="EMBL/GenBank/DDBJ databases">
        <title>Genomic mechanisms accounting for the adaptation to parasitism in nematode-trapping fungi.</title>
        <authorList>
            <person name="Ahren D.G."/>
        </authorList>
    </citation>
    <scope>NUCLEOTIDE SEQUENCE [LARGE SCALE GENOMIC DNA]</scope>
    <source>
        <strain evidence="5">CBS 200.50</strain>
    </source>
</reference>
<name>S8AEB4_DACHA</name>
<keyword evidence="5" id="KW-1185">Reference proteome</keyword>
<evidence type="ECO:0000256" key="2">
    <source>
        <dbReference type="SAM" id="Phobius"/>
    </source>
</evidence>
<organism evidence="4 5">
    <name type="scientific">Dactylellina haptotyla (strain CBS 200.50)</name>
    <name type="common">Nematode-trapping fungus</name>
    <name type="synonym">Monacrosporium haptotylum</name>
    <dbReference type="NCBI Taxonomy" id="1284197"/>
    <lineage>
        <taxon>Eukaryota</taxon>
        <taxon>Fungi</taxon>
        <taxon>Dikarya</taxon>
        <taxon>Ascomycota</taxon>
        <taxon>Pezizomycotina</taxon>
        <taxon>Orbiliomycetes</taxon>
        <taxon>Orbiliales</taxon>
        <taxon>Orbiliaceae</taxon>
        <taxon>Dactylellina</taxon>
    </lineage>
</organism>
<proteinExistence type="predicted"/>
<reference evidence="4 5" key="1">
    <citation type="journal article" date="2013" name="PLoS Genet.">
        <title>Genomic mechanisms accounting for the adaptation to parasitism in nematode-trapping fungi.</title>
        <authorList>
            <person name="Meerupati T."/>
            <person name="Andersson K.M."/>
            <person name="Friman E."/>
            <person name="Kumar D."/>
            <person name="Tunlid A."/>
            <person name="Ahren D."/>
        </authorList>
    </citation>
    <scope>NUCLEOTIDE SEQUENCE [LARGE SCALE GENOMIC DNA]</scope>
    <source>
        <strain evidence="4 5">CBS 200.50</strain>
    </source>
</reference>
<feature type="transmembrane region" description="Helical" evidence="2">
    <location>
        <begin position="263"/>
        <end position="286"/>
    </location>
</feature>
<keyword evidence="2" id="KW-0472">Membrane</keyword>
<sequence>MQIQFWPFFALSCLFASAVHAFPGLLPKAGCIVRIRRNAKREDGLTILDLFEDISLSPGVIARADLEKRQSPDSTCACYDTSPTYYPVETPPSYMATPYGDCNIAAKESNLCPSDFLCACQTNGTSSICLPTTVQATTECNTVYPGPFPSSTETRWLYSYAPTDLAAPSGQCGGSRQPAATTEWSPSQTLCPDGQACQSKMRSFYDLNHVSPAYPLSRFFTSWFLPSTVFLVYRAALCLYSVLVIVIANALRPDSAGSRFSYFTWLTYWGITCYLLVSLAHTYSYWKTGRSFLESWPRWLQFLHVLFYSTIVVLPWTVTAVYWAILYDGFTEEYDAWSNISVHALNAVVAFLEITVPRTSPIPWIHIPWFIGILGGYLGVAYITKSTQGYYTYSFLDANRKGAGTTAGYCVGIVAGTIILFAIVKGVIILRVWVTESKLGLKGKFSPRDASRGESTIGPEGEKINV</sequence>
<dbReference type="HOGENOM" id="CLU_586618_0_0_1"/>
<evidence type="ECO:0000313" key="5">
    <source>
        <dbReference type="Proteomes" id="UP000015100"/>
    </source>
</evidence>
<dbReference type="EMBL" id="AQGS01000471">
    <property type="protein sequence ID" value="EPS39456.1"/>
    <property type="molecule type" value="Genomic_DNA"/>
</dbReference>
<dbReference type="PANTHER" id="PTHR12242:SF1">
    <property type="entry name" value="MYND-TYPE DOMAIN-CONTAINING PROTEIN"/>
    <property type="match status" value="1"/>
</dbReference>
<evidence type="ECO:0000256" key="3">
    <source>
        <dbReference type="SAM" id="SignalP"/>
    </source>
</evidence>
<dbReference type="STRING" id="1284197.S8AEB4"/>
<feature type="transmembrane region" description="Helical" evidence="2">
    <location>
        <begin position="362"/>
        <end position="384"/>
    </location>
</feature>
<feature type="transmembrane region" description="Helical" evidence="2">
    <location>
        <begin position="231"/>
        <end position="251"/>
    </location>
</feature>
<dbReference type="PANTHER" id="PTHR12242">
    <property type="entry name" value="OS02G0130600 PROTEIN-RELATED"/>
    <property type="match status" value="1"/>
</dbReference>
<feature type="transmembrane region" description="Helical" evidence="2">
    <location>
        <begin position="405"/>
        <end position="434"/>
    </location>
</feature>
<dbReference type="OrthoDB" id="419711at2759"/>
<evidence type="ECO:0000256" key="1">
    <source>
        <dbReference type="SAM" id="MobiDB-lite"/>
    </source>
</evidence>
<feature type="chain" id="PRO_5004547898" evidence="3">
    <location>
        <begin position="22"/>
        <end position="466"/>
    </location>
</feature>
<feature type="region of interest" description="Disordered" evidence="1">
    <location>
        <begin position="446"/>
        <end position="466"/>
    </location>
</feature>
<dbReference type="eggNOG" id="ENOG502RZDB">
    <property type="taxonomic scope" value="Eukaryota"/>
</dbReference>
<gene>
    <name evidence="4" type="ORF">H072_6762</name>
</gene>
<feature type="transmembrane region" description="Helical" evidence="2">
    <location>
        <begin position="306"/>
        <end position="325"/>
    </location>
</feature>
<dbReference type="GO" id="GO:0016020">
    <property type="term" value="C:membrane"/>
    <property type="evidence" value="ECO:0007669"/>
    <property type="project" value="TreeGrafter"/>
</dbReference>
<protein>
    <submittedName>
        <fullName evidence="4">Uncharacterized protein</fullName>
    </submittedName>
</protein>